<dbReference type="Pfam" id="PF13028">
    <property type="entry name" value="DUF3889"/>
    <property type="match status" value="1"/>
</dbReference>
<proteinExistence type="predicted"/>
<dbReference type="Gene3D" id="3.10.450.390">
    <property type="entry name" value="Protein of unknown function DUF3889"/>
    <property type="match status" value="1"/>
</dbReference>
<dbReference type="Proteomes" id="UP000199017">
    <property type="component" value="Unassembled WGS sequence"/>
</dbReference>
<accession>A0A1G8L0H8</accession>
<gene>
    <name evidence="2" type="ORF">SAMN05216352_10899</name>
</gene>
<keyword evidence="1" id="KW-0732">Signal</keyword>
<feature type="signal peptide" evidence="1">
    <location>
        <begin position="1"/>
        <end position="28"/>
    </location>
</feature>
<dbReference type="STRING" id="930129.SAMN05216352_10899"/>
<feature type="chain" id="PRO_5011529290" description="DUF3889 domain-containing protein" evidence="1">
    <location>
        <begin position="29"/>
        <end position="107"/>
    </location>
</feature>
<name>A0A1G8L0H8_9BACI</name>
<dbReference type="OrthoDB" id="2377048at2"/>
<evidence type="ECO:0008006" key="4">
    <source>
        <dbReference type="Google" id="ProtNLM"/>
    </source>
</evidence>
<protein>
    <recommendedName>
        <fullName evidence="4">DUF3889 domain-containing protein</fullName>
    </recommendedName>
</protein>
<reference evidence="2 3" key="1">
    <citation type="submission" date="2016-10" db="EMBL/GenBank/DDBJ databases">
        <authorList>
            <person name="de Groot N.N."/>
        </authorList>
    </citation>
    <scope>NUCLEOTIDE SEQUENCE [LARGE SCALE GENOMIC DNA]</scope>
    <source>
        <strain evidence="3">P4B,CCM 7963,CECT 7998,DSM 25260,IBRC-M 10614,KCTC 13821</strain>
    </source>
</reference>
<dbReference type="EMBL" id="FNDU01000008">
    <property type="protein sequence ID" value="SDI49198.1"/>
    <property type="molecule type" value="Genomic_DNA"/>
</dbReference>
<sequence>MKYNNGFKLAMLLVMAAFFVIPANIGLAQPEYAKWGQAAVNEVKSEYPDYELKDYSYDGKVVISDEREQFTFTMTLEKNGESQKVKAYVLTNPQTEEQIEVSLEEIE</sequence>
<evidence type="ECO:0000313" key="3">
    <source>
        <dbReference type="Proteomes" id="UP000199017"/>
    </source>
</evidence>
<evidence type="ECO:0000313" key="2">
    <source>
        <dbReference type="EMBL" id="SDI49198.1"/>
    </source>
</evidence>
<dbReference type="InterPro" id="IPR024987">
    <property type="entry name" value="DUF3889"/>
</dbReference>
<dbReference type="RefSeq" id="WP_091585968.1">
    <property type="nucleotide sequence ID" value="NZ_FNDU01000008.1"/>
</dbReference>
<organism evidence="2 3">
    <name type="scientific">Alteribacillus bidgolensis</name>
    <dbReference type="NCBI Taxonomy" id="930129"/>
    <lineage>
        <taxon>Bacteria</taxon>
        <taxon>Bacillati</taxon>
        <taxon>Bacillota</taxon>
        <taxon>Bacilli</taxon>
        <taxon>Bacillales</taxon>
        <taxon>Bacillaceae</taxon>
        <taxon>Alteribacillus</taxon>
    </lineage>
</organism>
<keyword evidence="3" id="KW-1185">Reference proteome</keyword>
<evidence type="ECO:0000256" key="1">
    <source>
        <dbReference type="SAM" id="SignalP"/>
    </source>
</evidence>
<dbReference type="AlphaFoldDB" id="A0A1G8L0H8"/>